<evidence type="ECO:0000256" key="1">
    <source>
        <dbReference type="SAM" id="MobiDB-lite"/>
    </source>
</evidence>
<dbReference type="AlphaFoldDB" id="A0A8X6Y109"/>
<organism evidence="2 3">
    <name type="scientific">Trichonephila inaurata madagascariensis</name>
    <dbReference type="NCBI Taxonomy" id="2747483"/>
    <lineage>
        <taxon>Eukaryota</taxon>
        <taxon>Metazoa</taxon>
        <taxon>Ecdysozoa</taxon>
        <taxon>Arthropoda</taxon>
        <taxon>Chelicerata</taxon>
        <taxon>Arachnida</taxon>
        <taxon>Araneae</taxon>
        <taxon>Araneomorphae</taxon>
        <taxon>Entelegynae</taxon>
        <taxon>Araneoidea</taxon>
        <taxon>Nephilidae</taxon>
        <taxon>Trichonephila</taxon>
        <taxon>Trichonephila inaurata</taxon>
    </lineage>
</organism>
<dbReference type="EMBL" id="BMAV01014212">
    <property type="protein sequence ID" value="GFY62432.1"/>
    <property type="molecule type" value="Genomic_DNA"/>
</dbReference>
<feature type="compositionally biased region" description="Basic and acidic residues" evidence="1">
    <location>
        <begin position="60"/>
        <end position="69"/>
    </location>
</feature>
<protein>
    <submittedName>
        <fullName evidence="2">Uncharacterized protein</fullName>
    </submittedName>
</protein>
<feature type="compositionally biased region" description="Polar residues" evidence="1">
    <location>
        <begin position="50"/>
        <end position="59"/>
    </location>
</feature>
<proteinExistence type="predicted"/>
<sequence length="162" mass="18293">MTNIGTECLSSNTNLVLTVPVKFSQSKIPKPLKCPSLLKDTRKINKKKSLPSTSLITQPTDREGKKSQENKHISAAAVTITRTCNAFGCKRCENAFTAWLKTENTRNINRYSMDDTLYDHSALTVAVTVERFKVVLVGRLAEIVFLLRRFTTLLIRLMQVFN</sequence>
<gene>
    <name evidence="2" type="ORF">TNIN_120611</name>
</gene>
<reference evidence="2" key="1">
    <citation type="submission" date="2020-08" db="EMBL/GenBank/DDBJ databases">
        <title>Multicomponent nature underlies the extraordinary mechanical properties of spider dragline silk.</title>
        <authorList>
            <person name="Kono N."/>
            <person name="Nakamura H."/>
            <person name="Mori M."/>
            <person name="Yoshida Y."/>
            <person name="Ohtoshi R."/>
            <person name="Malay A.D."/>
            <person name="Moran D.A.P."/>
            <person name="Tomita M."/>
            <person name="Numata K."/>
            <person name="Arakawa K."/>
        </authorList>
    </citation>
    <scope>NUCLEOTIDE SEQUENCE</scope>
</reference>
<accession>A0A8X6Y109</accession>
<comment type="caution">
    <text evidence="2">The sequence shown here is derived from an EMBL/GenBank/DDBJ whole genome shotgun (WGS) entry which is preliminary data.</text>
</comment>
<dbReference type="Proteomes" id="UP000886998">
    <property type="component" value="Unassembled WGS sequence"/>
</dbReference>
<evidence type="ECO:0000313" key="2">
    <source>
        <dbReference type="EMBL" id="GFY62432.1"/>
    </source>
</evidence>
<evidence type="ECO:0000313" key="3">
    <source>
        <dbReference type="Proteomes" id="UP000886998"/>
    </source>
</evidence>
<name>A0A8X6Y109_9ARAC</name>
<feature type="region of interest" description="Disordered" evidence="1">
    <location>
        <begin position="49"/>
        <end position="69"/>
    </location>
</feature>
<keyword evidence="3" id="KW-1185">Reference proteome</keyword>